<dbReference type="SUPFAM" id="SSF48452">
    <property type="entry name" value="TPR-like"/>
    <property type="match status" value="1"/>
</dbReference>
<comment type="caution">
    <text evidence="3">The sequence shown here is derived from an EMBL/GenBank/DDBJ whole genome shotgun (WGS) entry which is preliminary data.</text>
</comment>
<proteinExistence type="predicted"/>
<evidence type="ECO:0000313" key="4">
    <source>
        <dbReference type="Proteomes" id="UP000766629"/>
    </source>
</evidence>
<dbReference type="RefSeq" id="WP_222507568.1">
    <property type="nucleotide sequence ID" value="NZ_JAHVJA010000002.1"/>
</dbReference>
<evidence type="ECO:0000259" key="2">
    <source>
        <dbReference type="Pfam" id="PF04575"/>
    </source>
</evidence>
<evidence type="ECO:0000256" key="1">
    <source>
        <dbReference type="SAM" id="SignalP"/>
    </source>
</evidence>
<dbReference type="Gene3D" id="1.25.40.10">
    <property type="entry name" value="Tetratricopeptide repeat domain"/>
    <property type="match status" value="1"/>
</dbReference>
<organism evidence="3 4">
    <name type="scientific">Leisingera daeponensis</name>
    <dbReference type="NCBI Taxonomy" id="405746"/>
    <lineage>
        <taxon>Bacteria</taxon>
        <taxon>Pseudomonadati</taxon>
        <taxon>Pseudomonadota</taxon>
        <taxon>Alphaproteobacteria</taxon>
        <taxon>Rhodobacterales</taxon>
        <taxon>Roseobacteraceae</taxon>
        <taxon>Leisingera</taxon>
    </lineage>
</organism>
<gene>
    <name evidence="3" type="ORF">KUV26_05035</name>
</gene>
<protein>
    <submittedName>
        <fullName evidence="3">DUF560 domain-containing protein</fullName>
    </submittedName>
</protein>
<sequence length="460" mass="50282">MTPGRVRFWRSAFQALLLAAVPLAAAASPQGQQPATAKQVRAAAAGALEAGDSKTAYAFSSALLQRDPNDRTALLLNAQAARSLGNFKTARQSARRAWQLADTGEDKFNASLIMAQALSSGGQRNLAQFWLRRAAHHAPSRLHERRAIRDFQYLRATTPWHHRLSFSITPDSNVNNGSSETSIYVPLYGRRFGLSGSAQALSGIEHAVELNSRYRFKASETRAHDLLVSAEYRTYTLSSEAKAQAPGTKGSDFAFGSLTAGYAHKGLNFGRRGEYRLGIDTGQSWYGGEEYTRFLRLNAGQSYKLTPNRTLGAKVLAESHNGLRANDLDTLRGDLSYSFRTKSGLSVWSSLSVAEADSSSAVEDFTELGLQAQITLPKPVFGAIARFGFSARSRDYPLSSFSPAGRQDDKFTADFSLTFRQVDYYGFSPTLRLSGSTTDSNIDLYKSNRLGVNFGIQSAF</sequence>
<dbReference type="InterPro" id="IPR011990">
    <property type="entry name" value="TPR-like_helical_dom_sf"/>
</dbReference>
<dbReference type="InterPro" id="IPR007655">
    <property type="entry name" value="Slam_C"/>
</dbReference>
<name>A0ABS7NC61_9RHOB</name>
<evidence type="ECO:0000313" key="3">
    <source>
        <dbReference type="EMBL" id="MBY6138795.1"/>
    </source>
</evidence>
<feature type="chain" id="PRO_5045325047" evidence="1">
    <location>
        <begin position="27"/>
        <end position="460"/>
    </location>
</feature>
<feature type="signal peptide" evidence="1">
    <location>
        <begin position="1"/>
        <end position="26"/>
    </location>
</feature>
<keyword evidence="4" id="KW-1185">Reference proteome</keyword>
<reference evidence="3 4" key="1">
    <citation type="submission" date="2021-06" db="EMBL/GenBank/DDBJ databases">
        <title>50 bacteria genomes isolated from Dapeng, Shenzhen, China.</title>
        <authorList>
            <person name="Zheng W."/>
            <person name="Yu S."/>
            <person name="Huang Y."/>
        </authorList>
    </citation>
    <scope>NUCLEOTIDE SEQUENCE [LARGE SCALE GENOMIC DNA]</scope>
    <source>
        <strain evidence="3 4">DP1N14-2</strain>
    </source>
</reference>
<keyword evidence="1" id="KW-0732">Signal</keyword>
<accession>A0ABS7NC61</accession>
<dbReference type="Proteomes" id="UP000766629">
    <property type="component" value="Unassembled WGS sequence"/>
</dbReference>
<feature type="domain" description="Surface lipoprotein assembly modifier C-terminal" evidence="2">
    <location>
        <begin position="160"/>
        <end position="449"/>
    </location>
</feature>
<dbReference type="EMBL" id="JAHVJA010000002">
    <property type="protein sequence ID" value="MBY6138795.1"/>
    <property type="molecule type" value="Genomic_DNA"/>
</dbReference>
<dbReference type="Pfam" id="PF04575">
    <property type="entry name" value="SlipAM"/>
    <property type="match status" value="1"/>
</dbReference>